<accession>A0ABV9C025</accession>
<dbReference type="SUPFAM" id="SSF53474">
    <property type="entry name" value="alpha/beta-Hydrolases"/>
    <property type="match status" value="1"/>
</dbReference>
<comment type="caution">
    <text evidence="7">The sequence shown here is derived from an EMBL/GenBank/DDBJ whole genome shotgun (WGS) entry which is preliminary data.</text>
</comment>
<dbReference type="PANTHER" id="PTHR11802:SF3">
    <property type="entry name" value="RETINOID-INDUCIBLE SERINE CARBOXYPEPTIDASE"/>
    <property type="match status" value="1"/>
</dbReference>
<dbReference type="Pfam" id="PF00450">
    <property type="entry name" value="Peptidase_S10"/>
    <property type="match status" value="1"/>
</dbReference>
<evidence type="ECO:0000313" key="7">
    <source>
        <dbReference type="EMBL" id="MFC4526256.1"/>
    </source>
</evidence>
<protein>
    <submittedName>
        <fullName evidence="7">S10 family peptidase</fullName>
    </submittedName>
</protein>
<reference evidence="8" key="1">
    <citation type="journal article" date="2019" name="Int. J. Syst. Evol. Microbiol.">
        <title>The Global Catalogue of Microorganisms (GCM) 10K type strain sequencing project: providing services to taxonomists for standard genome sequencing and annotation.</title>
        <authorList>
            <consortium name="The Broad Institute Genomics Platform"/>
            <consortium name="The Broad Institute Genome Sequencing Center for Infectious Disease"/>
            <person name="Wu L."/>
            <person name="Ma J."/>
        </authorList>
    </citation>
    <scope>NUCLEOTIDE SEQUENCE [LARGE SCALE GENOMIC DNA]</scope>
    <source>
        <strain evidence="8">CCM 4481</strain>
    </source>
</reference>
<feature type="chain" id="PRO_5047381815" evidence="6">
    <location>
        <begin position="22"/>
        <end position="503"/>
    </location>
</feature>
<gene>
    <name evidence="7" type="ORF">ACFO5W_06355</name>
</gene>
<keyword evidence="3 6" id="KW-0732">Signal</keyword>
<evidence type="ECO:0000256" key="1">
    <source>
        <dbReference type="ARBA" id="ARBA00022645"/>
    </source>
</evidence>
<name>A0ABV9C025_9GAMM</name>
<evidence type="ECO:0000313" key="8">
    <source>
        <dbReference type="Proteomes" id="UP001595961"/>
    </source>
</evidence>
<evidence type="ECO:0000256" key="4">
    <source>
        <dbReference type="ARBA" id="ARBA00022801"/>
    </source>
</evidence>
<keyword evidence="1" id="KW-0121">Carboxypeptidase</keyword>
<dbReference type="InterPro" id="IPR001563">
    <property type="entry name" value="Peptidase_S10"/>
</dbReference>
<evidence type="ECO:0000256" key="3">
    <source>
        <dbReference type="ARBA" id="ARBA00022729"/>
    </source>
</evidence>
<dbReference type="Proteomes" id="UP001595961">
    <property type="component" value="Unassembled WGS sequence"/>
</dbReference>
<keyword evidence="5" id="KW-0325">Glycoprotein</keyword>
<evidence type="ECO:0000256" key="6">
    <source>
        <dbReference type="SAM" id="SignalP"/>
    </source>
</evidence>
<dbReference type="EMBL" id="JBHSGA010000011">
    <property type="protein sequence ID" value="MFC4526256.1"/>
    <property type="molecule type" value="Genomic_DNA"/>
</dbReference>
<dbReference type="PANTHER" id="PTHR11802">
    <property type="entry name" value="SERINE PROTEASE FAMILY S10 SERINE CARBOXYPEPTIDASE"/>
    <property type="match status" value="1"/>
</dbReference>
<feature type="signal peptide" evidence="6">
    <location>
        <begin position="1"/>
        <end position="21"/>
    </location>
</feature>
<evidence type="ECO:0000256" key="5">
    <source>
        <dbReference type="ARBA" id="ARBA00023180"/>
    </source>
</evidence>
<sequence length="503" mass="54637">MKALLAGVLLASLIAPGFVLHAEDAPDTGTAPQVTTHHRGVFNGRKIRYAAEVASTHVSSGEKGPSADLVSVSYIAEGMKDSQTRPVMFIFNGGPITSSVYLHMLGLGPRRLVVPADVDADIPATPLVDNPNSPLDVADLVFFDPASTGYSRVSPGTPPEAYFSVDSDADQLTQFVQAWLKAHGREQSPVYLFGESYGTLRAAAAAQKISHLKEPVHLDGIFLQGQALNIAEISQRHDNIISYTVSLPTLAALGWFHNKVDHTGKTFESHLDDARKFAQSTYMPALFKGDNLPAAERDAIAAKLEALTGLPAASFVANDLKVSKVLYRNLMFKEQHQVLSANDGRYKATITKDDPHPDGSMKVAHAAEVAFAKYARDELKVKTGYQFRSMAEVQLDDWGWGAKSPFGDWPYLAMVKDAMTRAPGLRVVIGQGYFDTLTTTGASEYAVAQSGWPKDRVRIAYYESGHMSYTVSESLAQMSDDLHKLVAPHERAPETYATKPSAP</sequence>
<dbReference type="RefSeq" id="WP_266150922.1">
    <property type="nucleotide sequence ID" value="NZ_CP064028.1"/>
</dbReference>
<organism evidence="7 8">
    <name type="scientific">Dyella halodurans</name>
    <dbReference type="NCBI Taxonomy" id="1920171"/>
    <lineage>
        <taxon>Bacteria</taxon>
        <taxon>Pseudomonadati</taxon>
        <taxon>Pseudomonadota</taxon>
        <taxon>Gammaproteobacteria</taxon>
        <taxon>Lysobacterales</taxon>
        <taxon>Rhodanobacteraceae</taxon>
        <taxon>Dyella</taxon>
    </lineage>
</organism>
<keyword evidence="8" id="KW-1185">Reference proteome</keyword>
<dbReference type="Gene3D" id="3.40.50.1820">
    <property type="entry name" value="alpha/beta hydrolase"/>
    <property type="match status" value="1"/>
</dbReference>
<proteinExistence type="predicted"/>
<evidence type="ECO:0000256" key="2">
    <source>
        <dbReference type="ARBA" id="ARBA00022670"/>
    </source>
</evidence>
<keyword evidence="4" id="KW-0378">Hydrolase</keyword>
<dbReference type="InterPro" id="IPR029058">
    <property type="entry name" value="AB_hydrolase_fold"/>
</dbReference>
<keyword evidence="2" id="KW-0645">Protease</keyword>